<dbReference type="GO" id="GO:0055085">
    <property type="term" value="P:transmembrane transport"/>
    <property type="evidence" value="ECO:0007669"/>
    <property type="project" value="InterPro"/>
</dbReference>
<reference evidence="6 7" key="1">
    <citation type="submission" date="2019-01" db="EMBL/GenBank/DDBJ databases">
        <title>PMF-metabolizing Aryl O-demethylase.</title>
        <authorList>
            <person name="Kim M."/>
        </authorList>
    </citation>
    <scope>NUCLEOTIDE SEQUENCE [LARGE SCALE GENOMIC DNA]</scope>
    <source>
        <strain evidence="6 7">PMF1</strain>
    </source>
</reference>
<dbReference type="CDD" id="cd13603">
    <property type="entry name" value="PBP2_TRAP_Siap_TeaA_like"/>
    <property type="match status" value="1"/>
</dbReference>
<dbReference type="AlphaFoldDB" id="A0A4P6LY13"/>
<evidence type="ECO:0000313" key="7">
    <source>
        <dbReference type="Proteomes" id="UP000289794"/>
    </source>
</evidence>
<organism evidence="6 7">
    <name type="scientific">Blautia producta</name>
    <dbReference type="NCBI Taxonomy" id="33035"/>
    <lineage>
        <taxon>Bacteria</taxon>
        <taxon>Bacillati</taxon>
        <taxon>Bacillota</taxon>
        <taxon>Clostridia</taxon>
        <taxon>Lachnospirales</taxon>
        <taxon>Lachnospiraceae</taxon>
        <taxon>Blautia</taxon>
    </lineage>
</organism>
<evidence type="ECO:0000313" key="6">
    <source>
        <dbReference type="EMBL" id="QBE97056.1"/>
    </source>
</evidence>
<accession>A0A4P6LY13</accession>
<dbReference type="EMBL" id="CP035945">
    <property type="protein sequence ID" value="QBE97056.1"/>
    <property type="molecule type" value="Genomic_DNA"/>
</dbReference>
<name>A0A4P6LY13_9FIRM</name>
<dbReference type="InterPro" id="IPR004682">
    <property type="entry name" value="TRAP_DctP"/>
</dbReference>
<comment type="subcellular location">
    <subcellularLocation>
        <location evidence="1">Cell envelope</location>
    </subcellularLocation>
</comment>
<dbReference type="GO" id="GO:0030288">
    <property type="term" value="C:outer membrane-bounded periplasmic space"/>
    <property type="evidence" value="ECO:0007669"/>
    <property type="project" value="InterPro"/>
</dbReference>
<evidence type="ECO:0000256" key="1">
    <source>
        <dbReference type="ARBA" id="ARBA00004196"/>
    </source>
</evidence>
<evidence type="ECO:0000256" key="2">
    <source>
        <dbReference type="ARBA" id="ARBA00009023"/>
    </source>
</evidence>
<dbReference type="NCBIfam" id="TIGR00787">
    <property type="entry name" value="dctP"/>
    <property type="match status" value="1"/>
</dbReference>
<feature type="signal peptide" evidence="5">
    <location>
        <begin position="1"/>
        <end position="20"/>
    </location>
</feature>
<keyword evidence="3" id="KW-0813">Transport</keyword>
<dbReference type="InterPro" id="IPR038404">
    <property type="entry name" value="TRAP_DctP_sf"/>
</dbReference>
<dbReference type="PANTHER" id="PTHR33376">
    <property type="match status" value="1"/>
</dbReference>
<comment type="similarity">
    <text evidence="2">Belongs to the bacterial solute-binding protein 7 family.</text>
</comment>
<feature type="chain" id="PRO_5039465491" evidence="5">
    <location>
        <begin position="21"/>
        <end position="357"/>
    </location>
</feature>
<dbReference type="PANTHER" id="PTHR33376:SF4">
    <property type="entry name" value="SIALIC ACID-BINDING PERIPLASMIC PROTEIN SIAP"/>
    <property type="match status" value="1"/>
</dbReference>
<dbReference type="PROSITE" id="PS51257">
    <property type="entry name" value="PROKAR_LIPOPROTEIN"/>
    <property type="match status" value="1"/>
</dbReference>
<keyword evidence="4 5" id="KW-0732">Signal</keyword>
<proteinExistence type="inferred from homology"/>
<dbReference type="Proteomes" id="UP000289794">
    <property type="component" value="Chromosome"/>
</dbReference>
<dbReference type="Pfam" id="PF03480">
    <property type="entry name" value="DctP"/>
    <property type="match status" value="1"/>
</dbReference>
<dbReference type="KEGG" id="bpro:PMF13cell1_02605"/>
<evidence type="ECO:0000256" key="3">
    <source>
        <dbReference type="ARBA" id="ARBA00022448"/>
    </source>
</evidence>
<dbReference type="NCBIfam" id="NF037995">
    <property type="entry name" value="TRAP_S1"/>
    <property type="match status" value="1"/>
</dbReference>
<sequence>MKRKLVCMCFGMAVFGMVLSGCGEGKNGKDNGDSGQSEVDVESYDFSQDKSFDITAGGIQAAEDTVTLAMQKMADEVKEKSGGTITITVSPAAQLGDATSQMEAVSLGTQEMFVDAGSWLSTFVDDAQVTSMFFLFKDEDHYRKFLESDINADMEQQLIDQQGIRVVANNWLRSPRSISCSKEIQSLGDLKGLKMRVPDIKSYMESATALGLGTAQVAWGETYLALQQGVVDACESPLDSIYTMKFYEPTKQVTLTEHIRDNAAVYMNDALYGELSSAQRKVLTEAANDAGDWYTDEVKKVSEEYKKTMESEGTNFTTPSEEAIQEMSDVIADKAAELEEKGAWKKGLFEDIKALAE</sequence>
<dbReference type="RefSeq" id="WP_130180981.1">
    <property type="nucleotide sequence ID" value="NZ_CP035945.1"/>
</dbReference>
<evidence type="ECO:0000256" key="5">
    <source>
        <dbReference type="SAM" id="SignalP"/>
    </source>
</evidence>
<gene>
    <name evidence="6" type="primary">siaP_1</name>
    <name evidence="6" type="ORF">PMF13cell1_02605</name>
</gene>
<dbReference type="InterPro" id="IPR018389">
    <property type="entry name" value="DctP_fam"/>
</dbReference>
<protein>
    <submittedName>
        <fullName evidence="6">Sialic acid-binding periplasmic protein SiaP</fullName>
    </submittedName>
</protein>
<dbReference type="Gene3D" id="3.40.190.170">
    <property type="entry name" value="Bacterial extracellular solute-binding protein, family 7"/>
    <property type="match status" value="1"/>
</dbReference>
<evidence type="ECO:0000256" key="4">
    <source>
        <dbReference type="ARBA" id="ARBA00022729"/>
    </source>
</evidence>